<dbReference type="Gene3D" id="3.40.30.10">
    <property type="entry name" value="Glutaredoxin"/>
    <property type="match status" value="1"/>
</dbReference>
<dbReference type="Proteomes" id="UP001184853">
    <property type="component" value="Unassembled WGS sequence"/>
</dbReference>
<dbReference type="InterPro" id="IPR012336">
    <property type="entry name" value="Thioredoxin-like_fold"/>
</dbReference>
<protein>
    <recommendedName>
        <fullName evidence="1">Thioredoxin-like fold domain-containing protein</fullName>
    </recommendedName>
</protein>
<gene>
    <name evidence="2" type="ORF">J2781_000986</name>
</gene>
<reference evidence="2 3" key="1">
    <citation type="submission" date="2023-07" db="EMBL/GenBank/DDBJ databases">
        <title>Sorghum-associated microbial communities from plants grown in Nebraska, USA.</title>
        <authorList>
            <person name="Schachtman D."/>
        </authorList>
    </citation>
    <scope>NUCLEOTIDE SEQUENCE [LARGE SCALE GENOMIC DNA]</scope>
    <source>
        <strain evidence="2 3">DS1709</strain>
    </source>
</reference>
<evidence type="ECO:0000313" key="3">
    <source>
        <dbReference type="Proteomes" id="UP001184853"/>
    </source>
</evidence>
<dbReference type="EMBL" id="JAVDQS010000002">
    <property type="protein sequence ID" value="MDR6404071.1"/>
    <property type="molecule type" value="Genomic_DNA"/>
</dbReference>
<name>A0ABU1LBH2_9FLAO</name>
<sequence>MPYRKRIVELILFLVVINIHGQSIKTVPSNKAPELVMSLGKVTSFKKVDFTDQNYLKTLLVFYQSECEDDEAVMKYLSSRQDEFQTSKIRLIAVSGDVDQKTFEDTSQKLQWNGILSCDMQGVQGINFLNYGIQETPTLFVIDQKGNILARENAVEPVLNALADPSKELWRKIRRPPRPGININGKD</sequence>
<keyword evidence="3" id="KW-1185">Reference proteome</keyword>
<accession>A0ABU1LBH2</accession>
<evidence type="ECO:0000313" key="2">
    <source>
        <dbReference type="EMBL" id="MDR6404071.1"/>
    </source>
</evidence>
<proteinExistence type="predicted"/>
<organism evidence="2 3">
    <name type="scientific">Chryseobacterium geocarposphaerae</name>
    <dbReference type="NCBI Taxonomy" id="1416776"/>
    <lineage>
        <taxon>Bacteria</taxon>
        <taxon>Pseudomonadati</taxon>
        <taxon>Bacteroidota</taxon>
        <taxon>Flavobacteriia</taxon>
        <taxon>Flavobacteriales</taxon>
        <taxon>Weeksellaceae</taxon>
        <taxon>Chryseobacterium group</taxon>
        <taxon>Chryseobacterium</taxon>
    </lineage>
</organism>
<feature type="domain" description="Thioredoxin-like fold" evidence="1">
    <location>
        <begin position="58"/>
        <end position="148"/>
    </location>
</feature>
<dbReference type="SUPFAM" id="SSF52833">
    <property type="entry name" value="Thioredoxin-like"/>
    <property type="match status" value="1"/>
</dbReference>
<dbReference type="Pfam" id="PF13905">
    <property type="entry name" value="Thioredoxin_8"/>
    <property type="match status" value="1"/>
</dbReference>
<dbReference type="RefSeq" id="WP_115980557.1">
    <property type="nucleotide sequence ID" value="NZ_JAVDQS010000002.1"/>
</dbReference>
<comment type="caution">
    <text evidence="2">The sequence shown here is derived from an EMBL/GenBank/DDBJ whole genome shotgun (WGS) entry which is preliminary data.</text>
</comment>
<dbReference type="InterPro" id="IPR036249">
    <property type="entry name" value="Thioredoxin-like_sf"/>
</dbReference>
<evidence type="ECO:0000259" key="1">
    <source>
        <dbReference type="Pfam" id="PF13905"/>
    </source>
</evidence>